<dbReference type="InterPro" id="IPR002740">
    <property type="entry name" value="EVE_domain"/>
</dbReference>
<sequence>MHIRQTVIPLGGEEASREESVPFERAWLGVVSAEHARRASRHGWIQLNHGDRRNVARLRRGDGFVFYSPTERLGDRAKLRAFTALGTVADDEPHLADEVVNMGARGTLRPWRRAVDFARVHAVGLHTVTHDLALTRERNWGYRLRFGLLPLAVADFEVLRGAMERGEESPRSPTGPCAP</sequence>
<proteinExistence type="predicted"/>
<dbReference type="Pfam" id="PF01878">
    <property type="entry name" value="EVE"/>
    <property type="match status" value="1"/>
</dbReference>
<name>A0A117R971_9ACTN</name>
<comment type="caution">
    <text evidence="2">The sequence shown here is derived from an EMBL/GenBank/DDBJ whole genome shotgun (WGS) entry which is preliminary data.</text>
</comment>
<reference evidence="2 3" key="1">
    <citation type="submission" date="2015-10" db="EMBL/GenBank/DDBJ databases">
        <title>Draft genome sequence of Streptomyces griseoruber DSM 40281, type strain for the species Streptomyces griseoruber.</title>
        <authorList>
            <person name="Ruckert C."/>
            <person name="Winkler A."/>
            <person name="Kalinowski J."/>
            <person name="Kampfer P."/>
            <person name="Glaeser S."/>
        </authorList>
    </citation>
    <scope>NUCLEOTIDE SEQUENCE [LARGE SCALE GENOMIC DNA]</scope>
    <source>
        <strain evidence="2 3">DSM 40281</strain>
    </source>
</reference>
<feature type="domain" description="EVE" evidence="1">
    <location>
        <begin position="26"/>
        <end position="159"/>
    </location>
</feature>
<dbReference type="InterPro" id="IPR015947">
    <property type="entry name" value="PUA-like_sf"/>
</dbReference>
<evidence type="ECO:0000259" key="1">
    <source>
        <dbReference type="Pfam" id="PF01878"/>
    </source>
</evidence>
<accession>A0A117R971</accession>
<dbReference type="EMBL" id="LMWW01000055">
    <property type="protein sequence ID" value="KUN78016.1"/>
    <property type="molecule type" value="Genomic_DNA"/>
</dbReference>
<dbReference type="Gene3D" id="3.10.590.10">
    <property type="entry name" value="ph1033 like domains"/>
    <property type="match status" value="1"/>
</dbReference>
<dbReference type="SUPFAM" id="SSF88697">
    <property type="entry name" value="PUA domain-like"/>
    <property type="match status" value="1"/>
</dbReference>
<keyword evidence="3" id="KW-1185">Reference proteome</keyword>
<gene>
    <name evidence="2" type="ORF">AQJ64_32995</name>
</gene>
<evidence type="ECO:0000313" key="2">
    <source>
        <dbReference type="EMBL" id="KUN78016.1"/>
    </source>
</evidence>
<dbReference type="AlphaFoldDB" id="A0A117R971"/>
<dbReference type="Proteomes" id="UP000052982">
    <property type="component" value="Unassembled WGS sequence"/>
</dbReference>
<dbReference type="RefSeq" id="WP_055631311.1">
    <property type="nucleotide sequence ID" value="NZ_JBIRRP010000004.1"/>
</dbReference>
<organism evidence="2 3">
    <name type="scientific">Streptomyces griseoruber</name>
    <dbReference type="NCBI Taxonomy" id="1943"/>
    <lineage>
        <taxon>Bacteria</taxon>
        <taxon>Bacillati</taxon>
        <taxon>Actinomycetota</taxon>
        <taxon>Actinomycetes</taxon>
        <taxon>Kitasatosporales</taxon>
        <taxon>Streptomycetaceae</taxon>
        <taxon>Streptomyces</taxon>
    </lineage>
</organism>
<evidence type="ECO:0000313" key="3">
    <source>
        <dbReference type="Proteomes" id="UP000052982"/>
    </source>
</evidence>
<dbReference type="CDD" id="cd21132">
    <property type="entry name" value="EVE-like"/>
    <property type="match status" value="1"/>
</dbReference>
<protein>
    <recommendedName>
        <fullName evidence="1">EVE domain-containing protein</fullName>
    </recommendedName>
</protein>